<organism evidence="2 3">
    <name type="scientific">Lasiosphaeria hispida</name>
    <dbReference type="NCBI Taxonomy" id="260671"/>
    <lineage>
        <taxon>Eukaryota</taxon>
        <taxon>Fungi</taxon>
        <taxon>Dikarya</taxon>
        <taxon>Ascomycota</taxon>
        <taxon>Pezizomycotina</taxon>
        <taxon>Sordariomycetes</taxon>
        <taxon>Sordariomycetidae</taxon>
        <taxon>Sordariales</taxon>
        <taxon>Lasiosphaeriaceae</taxon>
        <taxon>Lasiosphaeria</taxon>
    </lineage>
</organism>
<gene>
    <name evidence="2" type="ORF">B0T25DRAFT_628299</name>
</gene>
<comment type="caution">
    <text evidence="2">The sequence shown here is derived from an EMBL/GenBank/DDBJ whole genome shotgun (WGS) entry which is preliminary data.</text>
</comment>
<sequence>MKAFATLTALVAIAAAAPMANTDSAASPKAARYFEYYSVPAGADGEAVKAAKGGFATYPADWKAANSCLVEKRDFLFYPVPSGADGKAVQAAKVVPEGDTECTDSEYRKCLLPLSPLPPQVCFQVDSFKTVCCMQVSSSKHITTEIDVGPAPPYAPHHYLTCLGNIQTP</sequence>
<reference evidence="2" key="1">
    <citation type="journal article" date="2023" name="Mol. Phylogenet. Evol.">
        <title>Genome-scale phylogeny and comparative genomics of the fungal order Sordariales.</title>
        <authorList>
            <person name="Hensen N."/>
            <person name="Bonometti L."/>
            <person name="Westerberg I."/>
            <person name="Brannstrom I.O."/>
            <person name="Guillou S."/>
            <person name="Cros-Aarteil S."/>
            <person name="Calhoun S."/>
            <person name="Haridas S."/>
            <person name="Kuo A."/>
            <person name="Mondo S."/>
            <person name="Pangilinan J."/>
            <person name="Riley R."/>
            <person name="LaButti K."/>
            <person name="Andreopoulos B."/>
            <person name="Lipzen A."/>
            <person name="Chen C."/>
            <person name="Yan M."/>
            <person name="Daum C."/>
            <person name="Ng V."/>
            <person name="Clum A."/>
            <person name="Steindorff A."/>
            <person name="Ohm R.A."/>
            <person name="Martin F."/>
            <person name="Silar P."/>
            <person name="Natvig D.O."/>
            <person name="Lalanne C."/>
            <person name="Gautier V."/>
            <person name="Ament-Velasquez S.L."/>
            <person name="Kruys A."/>
            <person name="Hutchinson M.I."/>
            <person name="Powell A.J."/>
            <person name="Barry K."/>
            <person name="Miller A.N."/>
            <person name="Grigoriev I.V."/>
            <person name="Debuchy R."/>
            <person name="Gladieux P."/>
            <person name="Hiltunen Thoren M."/>
            <person name="Johannesson H."/>
        </authorList>
    </citation>
    <scope>NUCLEOTIDE SEQUENCE</scope>
    <source>
        <strain evidence="2">CBS 955.72</strain>
    </source>
</reference>
<dbReference type="EMBL" id="JAUIQD010000002">
    <property type="protein sequence ID" value="KAK3358677.1"/>
    <property type="molecule type" value="Genomic_DNA"/>
</dbReference>
<evidence type="ECO:0000313" key="3">
    <source>
        <dbReference type="Proteomes" id="UP001275084"/>
    </source>
</evidence>
<keyword evidence="3" id="KW-1185">Reference proteome</keyword>
<dbReference type="Proteomes" id="UP001275084">
    <property type="component" value="Unassembled WGS sequence"/>
</dbReference>
<feature type="chain" id="PRO_5042541533" evidence="1">
    <location>
        <begin position="17"/>
        <end position="169"/>
    </location>
</feature>
<dbReference type="AlphaFoldDB" id="A0AAJ0HP07"/>
<proteinExistence type="predicted"/>
<keyword evidence="1" id="KW-0732">Signal</keyword>
<evidence type="ECO:0000256" key="1">
    <source>
        <dbReference type="SAM" id="SignalP"/>
    </source>
</evidence>
<accession>A0AAJ0HP07</accession>
<protein>
    <submittedName>
        <fullName evidence="2">Uncharacterized protein</fullName>
    </submittedName>
</protein>
<feature type="signal peptide" evidence="1">
    <location>
        <begin position="1"/>
        <end position="16"/>
    </location>
</feature>
<evidence type="ECO:0000313" key="2">
    <source>
        <dbReference type="EMBL" id="KAK3358677.1"/>
    </source>
</evidence>
<name>A0AAJ0HP07_9PEZI</name>
<reference evidence="2" key="2">
    <citation type="submission" date="2023-06" db="EMBL/GenBank/DDBJ databases">
        <authorList>
            <consortium name="Lawrence Berkeley National Laboratory"/>
            <person name="Haridas S."/>
            <person name="Hensen N."/>
            <person name="Bonometti L."/>
            <person name="Westerberg I."/>
            <person name="Brannstrom I.O."/>
            <person name="Guillou S."/>
            <person name="Cros-Aarteil S."/>
            <person name="Calhoun S."/>
            <person name="Kuo A."/>
            <person name="Mondo S."/>
            <person name="Pangilinan J."/>
            <person name="Riley R."/>
            <person name="Labutti K."/>
            <person name="Andreopoulos B."/>
            <person name="Lipzen A."/>
            <person name="Chen C."/>
            <person name="Yanf M."/>
            <person name="Daum C."/>
            <person name="Ng V."/>
            <person name="Clum A."/>
            <person name="Steindorff A."/>
            <person name="Ohm R."/>
            <person name="Martin F."/>
            <person name="Silar P."/>
            <person name="Natvig D."/>
            <person name="Lalanne C."/>
            <person name="Gautier V."/>
            <person name="Ament-Velasquez S.L."/>
            <person name="Kruys A."/>
            <person name="Hutchinson M.I."/>
            <person name="Powell A.J."/>
            <person name="Barry K."/>
            <person name="Miller A.N."/>
            <person name="Grigoriev I.V."/>
            <person name="Debuchy R."/>
            <person name="Gladieux P."/>
            <person name="Thoren M.H."/>
            <person name="Johannesson H."/>
        </authorList>
    </citation>
    <scope>NUCLEOTIDE SEQUENCE</scope>
    <source>
        <strain evidence="2">CBS 955.72</strain>
    </source>
</reference>